<accession>A0A1I1KGG1</accession>
<dbReference type="InterPro" id="IPR017599">
    <property type="entry name" value="DNA_S_DndD"/>
</dbReference>
<evidence type="ECO:0000259" key="5">
    <source>
        <dbReference type="Pfam" id="PF13476"/>
    </source>
</evidence>
<name>A0A1I1KGG1_9ACTN</name>
<evidence type="ECO:0000256" key="3">
    <source>
        <dbReference type="ARBA" id="ARBA00013368"/>
    </source>
</evidence>
<dbReference type="Gene3D" id="3.40.50.300">
    <property type="entry name" value="P-loop containing nucleotide triphosphate hydrolases"/>
    <property type="match status" value="2"/>
</dbReference>
<dbReference type="InterPro" id="IPR027417">
    <property type="entry name" value="P-loop_NTPase"/>
</dbReference>
<comment type="subunit">
    <text evidence="2">Heterodimer of SbcC and SbcD.</text>
</comment>
<dbReference type="InterPro" id="IPR038729">
    <property type="entry name" value="Rad50/SbcC_AAA"/>
</dbReference>
<evidence type="ECO:0000313" key="7">
    <source>
        <dbReference type="Proteomes" id="UP000199207"/>
    </source>
</evidence>
<evidence type="ECO:0000313" key="6">
    <source>
        <dbReference type="EMBL" id="SFC60044.1"/>
    </source>
</evidence>
<dbReference type="GO" id="GO:0016887">
    <property type="term" value="F:ATP hydrolysis activity"/>
    <property type="evidence" value="ECO:0007669"/>
    <property type="project" value="InterPro"/>
</dbReference>
<dbReference type="SUPFAM" id="SSF52540">
    <property type="entry name" value="P-loop containing nucleoside triphosphate hydrolases"/>
    <property type="match status" value="1"/>
</dbReference>
<evidence type="ECO:0000256" key="1">
    <source>
        <dbReference type="ARBA" id="ARBA00006930"/>
    </source>
</evidence>
<keyword evidence="4" id="KW-0175">Coiled coil</keyword>
<feature type="coiled-coil region" evidence="4">
    <location>
        <begin position="184"/>
        <end position="252"/>
    </location>
</feature>
<dbReference type="GO" id="GO:0006302">
    <property type="term" value="P:double-strand break repair"/>
    <property type="evidence" value="ECO:0007669"/>
    <property type="project" value="InterPro"/>
</dbReference>
<dbReference type="PANTHER" id="PTHR32114">
    <property type="entry name" value="ABC TRANSPORTER ABCH.3"/>
    <property type="match status" value="1"/>
</dbReference>
<evidence type="ECO:0000256" key="4">
    <source>
        <dbReference type="SAM" id="Coils"/>
    </source>
</evidence>
<dbReference type="AlphaFoldDB" id="A0A1I1KGG1"/>
<dbReference type="Pfam" id="PF13476">
    <property type="entry name" value="AAA_23"/>
    <property type="match status" value="1"/>
</dbReference>
<dbReference type="EMBL" id="FOLM01000004">
    <property type="protein sequence ID" value="SFC60044.1"/>
    <property type="molecule type" value="Genomic_DNA"/>
</dbReference>
<protein>
    <recommendedName>
        <fullName evidence="3">Nuclease SbcCD subunit C</fullName>
    </recommendedName>
</protein>
<dbReference type="NCBIfam" id="TIGR03185">
    <property type="entry name" value="DNA_S_dndD"/>
    <property type="match status" value="1"/>
</dbReference>
<dbReference type="STRING" id="910347.SAMN05421773_104231"/>
<dbReference type="PANTHER" id="PTHR32114:SF2">
    <property type="entry name" value="ABC TRANSPORTER ABCH.3"/>
    <property type="match status" value="1"/>
</dbReference>
<organism evidence="6 7">
    <name type="scientific">Streptomyces aidingensis</name>
    <dbReference type="NCBI Taxonomy" id="910347"/>
    <lineage>
        <taxon>Bacteria</taxon>
        <taxon>Bacillati</taxon>
        <taxon>Actinomycetota</taxon>
        <taxon>Actinomycetes</taxon>
        <taxon>Kitasatosporales</taxon>
        <taxon>Streptomycetaceae</taxon>
        <taxon>Streptomyces</taxon>
    </lineage>
</organism>
<proteinExistence type="inferred from homology"/>
<dbReference type="Proteomes" id="UP000199207">
    <property type="component" value="Unassembled WGS sequence"/>
</dbReference>
<feature type="coiled-coil region" evidence="4">
    <location>
        <begin position="379"/>
        <end position="406"/>
    </location>
</feature>
<sequence length="664" mass="74467">MLLRKIVLKDFGAYRGTQTLDLHTHPGKPIVLIGGLNGCGKTTLLDALQLVLYGPRARCSARGNRPYETYLRECINRKADPEEGSSLTLDFSITVEGEKRVYSVTRSWSVSGKSLRERVTVFIDGRWDQVVSAGWADHVEDLLPLEIGSLFFFDGEKIESLADPERASAVIRSAVDSLLGVNTVEQLRTDLQVLQRRKRLSEEDQAVIGQIRQLEARYQQADSEVQAAHGHAGELRVQLDKRLDELKQAEEAFAHEGGELFTQREALRQRRKDAAKHLASTQESLIGLAAGALPLQLLSEQLGAVRKQAAIEQQATESTQVLQTLVGRDQDILDRFGPLLSASDFEALRDYLETDRRQRELTGETERILGLSLDGYAQLAGLEQILANEQQRARELLDLASQQAAEVDALDRQLQGVPTEERIAARQAEQAEALQAVHHAEAVLANAIEAYEASKRRRAAAKAELDAAYERQAAKKFEAEENERINAHCERQRNLLERFKEALLKRHISRLEVAVLESFTRLMRKSGLVRDLRIDTDRGYQLTLTDESGDTVDPGRLSAGERQLLAVSLVWGLARVAGNWLPSVIDTPLGRLDSRHREHLVDRYFPHAGDQVLLLSTDEEIDERLFQRLRPSVAHTYTLVHDDTTFTTTVEPGYWWNSGAEHVA</sequence>
<keyword evidence="7" id="KW-1185">Reference proteome</keyword>
<dbReference type="RefSeq" id="WP_093838497.1">
    <property type="nucleotide sequence ID" value="NZ_FOLM01000004.1"/>
</dbReference>
<feature type="domain" description="Rad50/SbcC-type AAA" evidence="5">
    <location>
        <begin position="5"/>
        <end position="225"/>
    </location>
</feature>
<reference evidence="6 7" key="1">
    <citation type="submission" date="2016-10" db="EMBL/GenBank/DDBJ databases">
        <authorList>
            <person name="de Groot N.N."/>
        </authorList>
    </citation>
    <scope>NUCLEOTIDE SEQUENCE [LARGE SCALE GENOMIC DNA]</scope>
    <source>
        <strain evidence="6 7">CGMCC 4.5739</strain>
    </source>
</reference>
<comment type="similarity">
    <text evidence="1">Belongs to the SMC family. SbcC subfamily.</text>
</comment>
<evidence type="ECO:0000256" key="2">
    <source>
        <dbReference type="ARBA" id="ARBA00011322"/>
    </source>
</evidence>
<gene>
    <name evidence="6" type="ORF">SAMN05421773_104231</name>
</gene>
<dbReference type="OrthoDB" id="9795626at2"/>
<feature type="coiled-coil region" evidence="4">
    <location>
        <begin position="444"/>
        <end position="502"/>
    </location>
</feature>